<keyword evidence="2" id="KW-1185">Reference proteome</keyword>
<evidence type="ECO:0000313" key="2">
    <source>
        <dbReference type="Proteomes" id="UP000789920"/>
    </source>
</evidence>
<evidence type="ECO:0000313" key="1">
    <source>
        <dbReference type="EMBL" id="CAG8828997.1"/>
    </source>
</evidence>
<gene>
    <name evidence="1" type="ORF">RPERSI_LOCUS27385</name>
</gene>
<accession>A0ACA9S642</accession>
<feature type="non-terminal residue" evidence="1">
    <location>
        <position position="99"/>
    </location>
</feature>
<dbReference type="EMBL" id="CAJVQC010096463">
    <property type="protein sequence ID" value="CAG8828997.1"/>
    <property type="molecule type" value="Genomic_DNA"/>
</dbReference>
<protein>
    <submittedName>
        <fullName evidence="1">27087_t:CDS:1</fullName>
    </submittedName>
</protein>
<sequence length="99" mass="11788">REELKNKRPRIDNVLKQRDSTARIHRHDCGGTIRMNIDRTNNLITINIYHYLHLPPEATDVTPQVREYIAKNHLLTVPQLYENIKEEKIDGFLHLTRHQ</sequence>
<comment type="caution">
    <text evidence="1">The sequence shown here is derived from an EMBL/GenBank/DDBJ whole genome shotgun (WGS) entry which is preliminary data.</text>
</comment>
<feature type="non-terminal residue" evidence="1">
    <location>
        <position position="1"/>
    </location>
</feature>
<name>A0ACA9S642_9GLOM</name>
<proteinExistence type="predicted"/>
<dbReference type="Proteomes" id="UP000789920">
    <property type="component" value="Unassembled WGS sequence"/>
</dbReference>
<organism evidence="1 2">
    <name type="scientific">Racocetra persica</name>
    <dbReference type="NCBI Taxonomy" id="160502"/>
    <lineage>
        <taxon>Eukaryota</taxon>
        <taxon>Fungi</taxon>
        <taxon>Fungi incertae sedis</taxon>
        <taxon>Mucoromycota</taxon>
        <taxon>Glomeromycotina</taxon>
        <taxon>Glomeromycetes</taxon>
        <taxon>Diversisporales</taxon>
        <taxon>Gigasporaceae</taxon>
        <taxon>Racocetra</taxon>
    </lineage>
</organism>
<reference evidence="1" key="1">
    <citation type="submission" date="2021-06" db="EMBL/GenBank/DDBJ databases">
        <authorList>
            <person name="Kallberg Y."/>
            <person name="Tangrot J."/>
            <person name="Rosling A."/>
        </authorList>
    </citation>
    <scope>NUCLEOTIDE SEQUENCE</scope>
    <source>
        <strain evidence="1">MA461A</strain>
    </source>
</reference>